<keyword evidence="1" id="KW-0472">Membrane</keyword>
<organism evidence="4">
    <name type="scientific">Haemonchus placei</name>
    <name type="common">Barber's pole worm</name>
    <dbReference type="NCBI Taxonomy" id="6290"/>
    <lineage>
        <taxon>Eukaryota</taxon>
        <taxon>Metazoa</taxon>
        <taxon>Ecdysozoa</taxon>
        <taxon>Nematoda</taxon>
        <taxon>Chromadorea</taxon>
        <taxon>Rhabditida</taxon>
        <taxon>Rhabditina</taxon>
        <taxon>Rhabditomorpha</taxon>
        <taxon>Strongyloidea</taxon>
        <taxon>Trichostrongylidae</taxon>
        <taxon>Haemonchus</taxon>
    </lineage>
</organism>
<accession>A0A0N4XBY7</accession>
<gene>
    <name evidence="2" type="ORF">HPLM_LOCUS21871</name>
</gene>
<evidence type="ECO:0000313" key="4">
    <source>
        <dbReference type="WBParaSite" id="HPLM_0002188201-mRNA-1"/>
    </source>
</evidence>
<keyword evidence="1" id="KW-1133">Transmembrane helix</keyword>
<proteinExistence type="predicted"/>
<reference evidence="4" key="1">
    <citation type="submission" date="2017-02" db="UniProtKB">
        <authorList>
            <consortium name="WormBaseParasite"/>
        </authorList>
    </citation>
    <scope>IDENTIFICATION</scope>
</reference>
<feature type="transmembrane region" description="Helical" evidence="1">
    <location>
        <begin position="84"/>
        <end position="109"/>
    </location>
</feature>
<reference evidence="2 3" key="2">
    <citation type="submission" date="2018-11" db="EMBL/GenBank/DDBJ databases">
        <authorList>
            <consortium name="Pathogen Informatics"/>
        </authorList>
    </citation>
    <scope>NUCLEOTIDE SEQUENCE [LARGE SCALE GENOMIC DNA]</scope>
    <source>
        <strain evidence="2 3">MHpl1</strain>
    </source>
</reference>
<dbReference type="Proteomes" id="UP000268014">
    <property type="component" value="Unassembled WGS sequence"/>
</dbReference>
<sequence length="130" mass="14215">MLVIADSLEDCLMFILHLIAFPTETMNRHISIGSETSAGASATRPISHATVSILFMDKVLSHRSHGICADHNIYADLHLFWQALNVPCLILAIPAILLLFQLTIAVALIEHMERSMPAVKSNNGIICLAV</sequence>
<dbReference type="WBParaSite" id="HPLM_0002188201-mRNA-1">
    <property type="protein sequence ID" value="HPLM_0002188201-mRNA-1"/>
    <property type="gene ID" value="HPLM_0002188201"/>
</dbReference>
<keyword evidence="1" id="KW-0812">Transmembrane</keyword>
<protein>
    <submittedName>
        <fullName evidence="4">G_PROTEIN_RECEP_F1_2 domain-containing protein</fullName>
    </submittedName>
</protein>
<dbReference type="AlphaFoldDB" id="A0A0N4XBY7"/>
<evidence type="ECO:0000256" key="1">
    <source>
        <dbReference type="SAM" id="Phobius"/>
    </source>
</evidence>
<keyword evidence="3" id="KW-1185">Reference proteome</keyword>
<evidence type="ECO:0000313" key="2">
    <source>
        <dbReference type="EMBL" id="VDO93375.1"/>
    </source>
</evidence>
<name>A0A0N4XBY7_HAEPC</name>
<dbReference type="EMBL" id="UZAF01024421">
    <property type="protein sequence ID" value="VDO93375.1"/>
    <property type="molecule type" value="Genomic_DNA"/>
</dbReference>
<evidence type="ECO:0000313" key="3">
    <source>
        <dbReference type="Proteomes" id="UP000268014"/>
    </source>
</evidence>